<dbReference type="AlphaFoldDB" id="A0A9X2HCI0"/>
<gene>
    <name evidence="1" type="ORF">NBM05_00630</name>
</gene>
<dbReference type="RefSeq" id="WP_254164246.1">
    <property type="nucleotide sequence ID" value="NZ_JANAFB010000001.1"/>
</dbReference>
<protein>
    <submittedName>
        <fullName evidence="1">MoaD/ThiS family protein</fullName>
    </submittedName>
</protein>
<dbReference type="Pfam" id="PF02597">
    <property type="entry name" value="ThiS"/>
    <property type="match status" value="1"/>
</dbReference>
<dbReference type="InterPro" id="IPR003749">
    <property type="entry name" value="ThiS/MoaD-like"/>
</dbReference>
<name>A0A9X2HCI0_9MICC</name>
<dbReference type="SUPFAM" id="SSF54285">
    <property type="entry name" value="MoaD/ThiS"/>
    <property type="match status" value="1"/>
</dbReference>
<dbReference type="InterPro" id="IPR012675">
    <property type="entry name" value="Beta-grasp_dom_sf"/>
</dbReference>
<reference evidence="1" key="1">
    <citation type="submission" date="2022-06" db="EMBL/GenBank/DDBJ databases">
        <title>Rothia sp. isolated from sandalwood seedling.</title>
        <authorList>
            <person name="Tuikhar N."/>
            <person name="Kirdat K."/>
            <person name="Thorat V."/>
            <person name="Swetha P."/>
            <person name="Padma S."/>
            <person name="Sundararaj R."/>
            <person name="Yadav A."/>
        </authorList>
    </citation>
    <scope>NUCLEOTIDE SEQUENCE</scope>
    <source>
        <strain evidence="1">AR01</strain>
    </source>
</reference>
<dbReference type="InterPro" id="IPR016155">
    <property type="entry name" value="Mopterin_synth/thiamin_S_b"/>
</dbReference>
<dbReference type="CDD" id="cd17040">
    <property type="entry name" value="Ubl_MoaD_like"/>
    <property type="match status" value="1"/>
</dbReference>
<evidence type="ECO:0000313" key="2">
    <source>
        <dbReference type="Proteomes" id="UP001139502"/>
    </source>
</evidence>
<accession>A0A9X2HCI0</accession>
<dbReference type="EMBL" id="JANAFB010000001">
    <property type="protein sequence ID" value="MCP3424579.1"/>
    <property type="molecule type" value="Genomic_DNA"/>
</dbReference>
<organism evidence="1 2">
    <name type="scientific">Rothia santali</name>
    <dbReference type="NCBI Taxonomy" id="2949643"/>
    <lineage>
        <taxon>Bacteria</taxon>
        <taxon>Bacillati</taxon>
        <taxon>Actinomycetota</taxon>
        <taxon>Actinomycetes</taxon>
        <taxon>Micrococcales</taxon>
        <taxon>Micrococcaceae</taxon>
        <taxon>Rothia</taxon>
    </lineage>
</organism>
<evidence type="ECO:0000313" key="1">
    <source>
        <dbReference type="EMBL" id="MCP3424579.1"/>
    </source>
</evidence>
<proteinExistence type="predicted"/>
<comment type="caution">
    <text evidence="1">The sequence shown here is derived from an EMBL/GenBank/DDBJ whole genome shotgun (WGS) entry which is preliminary data.</text>
</comment>
<sequence length="79" mass="8230">MRIRYFAGAADAAGHDESVLSGPLDVAELREALISQHGPEFARVLGRCSLLADGVRLDADDARVPDAATVDVLPPFAGG</sequence>
<dbReference type="Gene3D" id="3.10.20.30">
    <property type="match status" value="1"/>
</dbReference>
<dbReference type="Proteomes" id="UP001139502">
    <property type="component" value="Unassembled WGS sequence"/>
</dbReference>
<keyword evidence="2" id="KW-1185">Reference proteome</keyword>